<dbReference type="EMBL" id="MK500593">
    <property type="protein sequence ID" value="QBK93290.1"/>
    <property type="molecule type" value="Genomic_DNA"/>
</dbReference>
<organism evidence="2">
    <name type="scientific">Pithovirus LCPAC403</name>
    <dbReference type="NCBI Taxonomy" id="2506596"/>
    <lineage>
        <taxon>Viruses</taxon>
        <taxon>Pithoviruses</taxon>
    </lineage>
</organism>
<protein>
    <submittedName>
        <fullName evidence="2">Uncharacterized protein</fullName>
    </submittedName>
</protein>
<evidence type="ECO:0000313" key="2">
    <source>
        <dbReference type="EMBL" id="QBK93290.1"/>
    </source>
</evidence>
<name>A0A481ZDR1_9VIRU</name>
<feature type="region of interest" description="Disordered" evidence="1">
    <location>
        <begin position="1"/>
        <end position="23"/>
    </location>
</feature>
<evidence type="ECO:0000256" key="1">
    <source>
        <dbReference type="SAM" id="MobiDB-lite"/>
    </source>
</evidence>
<sequence>MGATISQYNEEREKGRKTVKRPLPPKFVPTRPSLFSKIINSSFDTIKFDYNEFKQPRAYERNLFIDQILTSIGPDLYELYIRSDYEEEKVDAEYSLVGGKEHRFLSRIHRSKEETERAYSIGRSVNKLLKFVPNFEYTYGMRDDRVFVDLHSMSFEKYITKTLRTKNASKKIRHVYENILIVLYYASTVLKFSHNSLTLDKISILETEKPITVSYFKFATITTNVIPIIKDFSTASLDGRSPVYDAYSFLHSLIESTQWYSWYGDELKLFYSDIKLGTNLPDYLVSSKIDLRKYVSKRFAGQRTNGGIKYENSVFDPTKYLKGKSIMLTILHLRQIKLFSNTYSKFERLFNYSRSIKVTMEYIALLDRLEINTNPRIALIKNLINQSSLAKGTTKNEENYPMLGKTDLLSIVDQGPISLQSATTLHAPNRFRSLVKMKNPTKDDIDNWITDLRIRVNLFFAYVNDEIVYISPYIDQYTTYISNELIPLYYENLRGARITGKLGELIRASIGGLSMERDDANFALATLLPNSYMDKMPAIGNCYFCSIARHLNKSQNNLREDIAIYLERLEQGLYRELVRSFIIECPFNDGNLRDQLKNDEEKFFREFPDALRRTCKYGNTDCDGCIYGGNVYDEIISTIYSLPVVSVSTGFLVRFETVAVIENELVKEIAKQSGITKTDYIPIEDNRLSIVFDIKAPYDTENYKGQLLSYLFGIKSGHIDFLEL</sequence>
<proteinExistence type="predicted"/>
<accession>A0A481ZDR1</accession>
<reference evidence="2" key="1">
    <citation type="journal article" date="2019" name="MBio">
        <title>Virus Genomes from Deep Sea Sediments Expand the Ocean Megavirome and Support Independent Origins of Viral Gigantism.</title>
        <authorList>
            <person name="Backstrom D."/>
            <person name="Yutin N."/>
            <person name="Jorgensen S.L."/>
            <person name="Dharamshi J."/>
            <person name="Homa F."/>
            <person name="Zaremba-Niedwiedzka K."/>
            <person name="Spang A."/>
            <person name="Wolf Y.I."/>
            <person name="Koonin E.V."/>
            <person name="Ettema T.J."/>
        </authorList>
    </citation>
    <scope>NUCLEOTIDE SEQUENCE</scope>
</reference>
<gene>
    <name evidence="2" type="ORF">LCPAC403_04240</name>
</gene>